<evidence type="ECO:0008006" key="4">
    <source>
        <dbReference type="Google" id="ProtNLM"/>
    </source>
</evidence>
<sequence>MNPIDSFKSLGSGPGPDPRKKGVSLIAAVVLMLLLGLSGAIGSAIVANAGIRTVHTAQSLQALGIAHAGIEWYLEQLEDDTDWTDQTNEVRLFGPPSTVSSFTIQINNASATEVNFTSLGLLAGLDGRTMQRRLTVTAQKMPSAFLFALYQGEDPGANLEIRNSSVVTGDMWSRGSVNVFSGNTVQNGLVYVPDTETVSGAGTFTAKQMTAPYPAMPQITTTSYTTLMDGYDTTIDTASGAGDDPRNSDIFLSGNTILARNFSTSGTMTITGHGTIVAFRNMDLHTGNGGTLTITPSGGDIVFLAGRNLEIGNTNGNSTVTVNGSVTPGSTCRFYSEAMTNASQRVRVSGSNTNVHGANFYARRRISVDNNAVIDQGSLLYIDRASSANNNQIDITGSATAVIGSVISTGRNNLNLRIRNQATVTGLVYSYDTGGNGRLELNNCTVTGAAAAQNFRVGNNNNRIQSAAVTYSASALPSSVPNGFETYVVKKPNSWDPL</sequence>
<dbReference type="AlphaFoldDB" id="A0A2H0LRF1"/>
<keyword evidence="1" id="KW-0812">Transmembrane</keyword>
<accession>A0A2H0LRF1</accession>
<comment type="caution">
    <text evidence="2">The sequence shown here is derived from an EMBL/GenBank/DDBJ whole genome shotgun (WGS) entry which is preliminary data.</text>
</comment>
<protein>
    <recommendedName>
        <fullName evidence="4">Type 4 fimbrial biogenesis protein PilX N-terminal domain-containing protein</fullName>
    </recommendedName>
</protein>
<gene>
    <name evidence="2" type="ORF">COV74_02735</name>
</gene>
<organism evidence="2 3">
    <name type="scientific">Candidatus Abzuiibacterium crystallinum</name>
    <dbReference type="NCBI Taxonomy" id="1974748"/>
    <lineage>
        <taxon>Bacteria</taxon>
        <taxon>Pseudomonadati</taxon>
        <taxon>Candidatus Omnitrophota</taxon>
        <taxon>Candidatus Abzuiibacterium</taxon>
    </lineage>
</organism>
<feature type="transmembrane region" description="Helical" evidence="1">
    <location>
        <begin position="25"/>
        <end position="51"/>
    </location>
</feature>
<evidence type="ECO:0000256" key="1">
    <source>
        <dbReference type="SAM" id="Phobius"/>
    </source>
</evidence>
<dbReference type="Proteomes" id="UP000230859">
    <property type="component" value="Unassembled WGS sequence"/>
</dbReference>
<dbReference type="EMBL" id="PCVY01000023">
    <property type="protein sequence ID" value="PIQ86958.1"/>
    <property type="molecule type" value="Genomic_DNA"/>
</dbReference>
<keyword evidence="1" id="KW-0472">Membrane</keyword>
<evidence type="ECO:0000313" key="3">
    <source>
        <dbReference type="Proteomes" id="UP000230859"/>
    </source>
</evidence>
<keyword evidence="1" id="KW-1133">Transmembrane helix</keyword>
<name>A0A2H0LRF1_9BACT</name>
<evidence type="ECO:0000313" key="2">
    <source>
        <dbReference type="EMBL" id="PIQ86958.1"/>
    </source>
</evidence>
<proteinExistence type="predicted"/>
<reference evidence="2 3" key="1">
    <citation type="submission" date="2017-09" db="EMBL/GenBank/DDBJ databases">
        <title>Depth-based differentiation of microbial function through sediment-hosted aquifers and enrichment of novel symbionts in the deep terrestrial subsurface.</title>
        <authorList>
            <person name="Probst A.J."/>
            <person name="Ladd B."/>
            <person name="Jarett J.K."/>
            <person name="Geller-Mcgrath D.E."/>
            <person name="Sieber C.M."/>
            <person name="Emerson J.B."/>
            <person name="Anantharaman K."/>
            <person name="Thomas B.C."/>
            <person name="Malmstrom R."/>
            <person name="Stieglmeier M."/>
            <person name="Klingl A."/>
            <person name="Woyke T."/>
            <person name="Ryan C.M."/>
            <person name="Banfield J.F."/>
        </authorList>
    </citation>
    <scope>NUCLEOTIDE SEQUENCE [LARGE SCALE GENOMIC DNA]</scope>
    <source>
        <strain evidence="2">CG11_big_fil_rev_8_21_14_0_20_45_26</strain>
    </source>
</reference>